<proteinExistence type="predicted"/>
<dbReference type="InParanoid" id="G4TYF1"/>
<dbReference type="EMBL" id="CAFZ01000708">
    <property type="protein sequence ID" value="CCA76344.1"/>
    <property type="molecule type" value="Genomic_DNA"/>
</dbReference>
<sequence>MPIDITAASRIPVEIWDHIMGFCLGLPLAEADQPSLRAYRLLFSSESELLMRYMSKERIRSRLRLVCQTWKALADKMGDKIVVSHLDEYDWPPFRSRQSAMVIYYSRFTRHKPNDPACAYRERLGVEYHSGDAPMIVNVTAPLAPVTMLGISTLQMPPFDVDMEAAIRVLNWGPFADINTLLHPTFRNLKVLRLWTYYPFQPVNSAQELTLPQLRCLFLYASVDATAHSTESSCLAPWTFPLLKMFEFGTFNWGSMPADDLVAFVNKHSQSLEELAVVGPASIPFIDSADWSRFHRLKTIRMPNLGWLILLLPRMEQFWKSDSADASGYPVGRLVEVELTHVAIRMERGAAAESLEKYHWMLKHAKIVLCYEWGGIMDRISHPVPIFLIGVRDFFDLVEEFGLNVVDSNGHSLRSNVAITARMDVVDYLDDYNAYL</sequence>
<gene>
    <name evidence="1" type="ORF">PIIN_10339</name>
</gene>
<dbReference type="Proteomes" id="UP000007148">
    <property type="component" value="Unassembled WGS sequence"/>
</dbReference>
<name>G4TYF1_SERID</name>
<comment type="caution">
    <text evidence="1">The sequence shown here is derived from an EMBL/GenBank/DDBJ whole genome shotgun (WGS) entry which is preliminary data.</text>
</comment>
<organism evidence="1 2">
    <name type="scientific">Serendipita indica (strain DSM 11827)</name>
    <name type="common">Root endophyte fungus</name>
    <name type="synonym">Piriformospora indica</name>
    <dbReference type="NCBI Taxonomy" id="1109443"/>
    <lineage>
        <taxon>Eukaryota</taxon>
        <taxon>Fungi</taxon>
        <taxon>Dikarya</taxon>
        <taxon>Basidiomycota</taxon>
        <taxon>Agaricomycotina</taxon>
        <taxon>Agaricomycetes</taxon>
        <taxon>Sebacinales</taxon>
        <taxon>Serendipitaceae</taxon>
        <taxon>Serendipita</taxon>
    </lineage>
</organism>
<protein>
    <submittedName>
        <fullName evidence="1">Uncharacterized protein</fullName>
    </submittedName>
</protein>
<dbReference type="HOGENOM" id="CLU_051383_0_0_1"/>
<dbReference type="AlphaFoldDB" id="G4TYF1"/>
<evidence type="ECO:0000313" key="2">
    <source>
        <dbReference type="Proteomes" id="UP000007148"/>
    </source>
</evidence>
<evidence type="ECO:0000313" key="1">
    <source>
        <dbReference type="EMBL" id="CCA76344.1"/>
    </source>
</evidence>
<dbReference type="OrthoDB" id="3153727at2759"/>
<keyword evidence="2" id="KW-1185">Reference proteome</keyword>
<accession>G4TYF1</accession>
<reference evidence="1 2" key="1">
    <citation type="journal article" date="2011" name="PLoS Pathog.">
        <title>Endophytic Life Strategies Decoded by Genome and Transcriptome Analyses of the Mutualistic Root Symbiont Piriformospora indica.</title>
        <authorList>
            <person name="Zuccaro A."/>
            <person name="Lahrmann U."/>
            <person name="Guldener U."/>
            <person name="Langen G."/>
            <person name="Pfiffi S."/>
            <person name="Biedenkopf D."/>
            <person name="Wong P."/>
            <person name="Samans B."/>
            <person name="Grimm C."/>
            <person name="Basiewicz M."/>
            <person name="Murat C."/>
            <person name="Martin F."/>
            <person name="Kogel K.H."/>
        </authorList>
    </citation>
    <scope>NUCLEOTIDE SEQUENCE [LARGE SCALE GENOMIC DNA]</scope>
    <source>
        <strain evidence="1 2">DSM 11827</strain>
    </source>
</reference>